<evidence type="ECO:0000259" key="5">
    <source>
        <dbReference type="SMART" id="SM00533"/>
    </source>
</evidence>
<evidence type="ECO:0000256" key="2">
    <source>
        <dbReference type="ARBA" id="ARBA00022840"/>
    </source>
</evidence>
<reference evidence="7" key="1">
    <citation type="submission" date="2020-10" db="EMBL/GenBank/DDBJ databases">
        <authorList>
            <person name="Gilroy R."/>
        </authorList>
    </citation>
    <scope>NUCLEOTIDE SEQUENCE</scope>
    <source>
        <strain evidence="7">G3-4614</strain>
    </source>
</reference>
<sequence>MDISEIKSRYRQITEDTRLELSRIQTVIYRTGTARLLLFVACVAGIIVLRAEAWYVWGSVAAVTAIPFLLLVKYHNRLFCKKEYLATKIDVNRQELAALDNDFSSFCGGVEFVDSSHLYTFDLDVFGDRSLFQSVNRSVTEPGVKRLAAWFSSHLLDREEIRMRQEAVAELSRDFEFRQRFRILGLMHKGERADESELREWAATPSLFRKNRLLRILPYIVAGINLLLLMLLFIGVITPVQWGAVFVILMGCSFAFTGKVSRLQTLYGRKLKILSTYAALLSLVEERDMKAALLKRTVAKTREGKNSSSVAIRRLSRLMDELDWRNNIFVYAVLNALFFWELRQAMRIEAWREEHASDFTRWLEAIGEIDALLSLATFAYNNPDYVYPSVMDGEASGSCGNVASEPFRFSAVRLGHPLIERSRCVRNDIEMNGSPAFIIITGANMAGKSTYLRTVGVNYLLACIGAPVCAARMEVTPVRLVTSLRTSDSLNDNESYFFAELKRLKMIIDMLQHGEKLFVVLDEILKGTNSIDKQKGSAALVTQFMSLRTNGIIATHDLALGALSELFPGKIRNFCFEADITDGELTFSYKLRPGMAQNMNACFLMKKMGIAVAD</sequence>
<dbReference type="GO" id="GO:0030983">
    <property type="term" value="F:mismatched DNA binding"/>
    <property type="evidence" value="ECO:0007669"/>
    <property type="project" value="InterPro"/>
</dbReference>
<protein>
    <recommendedName>
        <fullName evidence="9">DNA mismatch repair proteins mutS family domain-containing protein</fullName>
    </recommendedName>
</protein>
<evidence type="ECO:0000256" key="1">
    <source>
        <dbReference type="ARBA" id="ARBA00022741"/>
    </source>
</evidence>
<dbReference type="Proteomes" id="UP000823636">
    <property type="component" value="Unassembled WGS sequence"/>
</dbReference>
<evidence type="ECO:0000313" key="8">
    <source>
        <dbReference type="Proteomes" id="UP000823636"/>
    </source>
</evidence>
<dbReference type="SMART" id="SM00534">
    <property type="entry name" value="MUTSac"/>
    <property type="match status" value="1"/>
</dbReference>
<dbReference type="Gene3D" id="1.10.1420.10">
    <property type="match status" value="1"/>
</dbReference>
<evidence type="ECO:0000256" key="4">
    <source>
        <dbReference type="SAM" id="Phobius"/>
    </source>
</evidence>
<feature type="transmembrane region" description="Helical" evidence="4">
    <location>
        <begin position="242"/>
        <end position="260"/>
    </location>
</feature>
<evidence type="ECO:0008006" key="9">
    <source>
        <dbReference type="Google" id="ProtNLM"/>
    </source>
</evidence>
<feature type="transmembrane region" description="Helical" evidence="4">
    <location>
        <begin position="54"/>
        <end position="72"/>
    </location>
</feature>
<proteinExistence type="predicted"/>
<dbReference type="GO" id="GO:0006298">
    <property type="term" value="P:mismatch repair"/>
    <property type="evidence" value="ECO:0007669"/>
    <property type="project" value="InterPro"/>
</dbReference>
<dbReference type="InterPro" id="IPR045076">
    <property type="entry name" value="MutS"/>
</dbReference>
<dbReference type="InterPro" id="IPR036187">
    <property type="entry name" value="DNA_mismatch_repair_MutS_sf"/>
</dbReference>
<feature type="transmembrane region" description="Helical" evidence="4">
    <location>
        <begin position="216"/>
        <end position="236"/>
    </location>
</feature>
<feature type="domain" description="DNA mismatch repair protein MutS core" evidence="5">
    <location>
        <begin position="126"/>
        <end position="422"/>
    </location>
</feature>
<dbReference type="GO" id="GO:0005524">
    <property type="term" value="F:ATP binding"/>
    <property type="evidence" value="ECO:0007669"/>
    <property type="project" value="UniProtKB-KW"/>
</dbReference>
<evidence type="ECO:0000313" key="7">
    <source>
        <dbReference type="EMBL" id="MBO8437413.1"/>
    </source>
</evidence>
<keyword evidence="4" id="KW-1133">Transmembrane helix</keyword>
<dbReference type="FunFam" id="3.40.50.300:FF:001552">
    <property type="entry name" value="Mismatch repair ATPase (MutS family)"/>
    <property type="match status" value="1"/>
</dbReference>
<dbReference type="GO" id="GO:0005829">
    <property type="term" value="C:cytosol"/>
    <property type="evidence" value="ECO:0007669"/>
    <property type="project" value="TreeGrafter"/>
</dbReference>
<keyword evidence="1" id="KW-0547">Nucleotide-binding</keyword>
<dbReference type="CDD" id="cd03283">
    <property type="entry name" value="ABC_MutS-like"/>
    <property type="match status" value="1"/>
</dbReference>
<evidence type="ECO:0000256" key="3">
    <source>
        <dbReference type="ARBA" id="ARBA00023125"/>
    </source>
</evidence>
<dbReference type="Pfam" id="PF05192">
    <property type="entry name" value="MutS_III"/>
    <property type="match status" value="1"/>
</dbReference>
<dbReference type="InterPro" id="IPR000432">
    <property type="entry name" value="DNA_mismatch_repair_MutS_C"/>
</dbReference>
<organism evidence="7 8">
    <name type="scientific">Candidatus Caccoplasma merdipullorum</name>
    <dbReference type="NCBI Taxonomy" id="2840718"/>
    <lineage>
        <taxon>Bacteria</taxon>
        <taxon>Pseudomonadati</taxon>
        <taxon>Bacteroidota</taxon>
        <taxon>Bacteroidia</taxon>
        <taxon>Bacteroidales</taxon>
        <taxon>Bacteroidaceae</taxon>
        <taxon>Bacteroidaceae incertae sedis</taxon>
        <taxon>Candidatus Caccoplasma</taxon>
    </lineage>
</organism>
<gene>
    <name evidence="7" type="ORF">IAC54_00745</name>
</gene>
<name>A0A9D9E2Y1_9BACT</name>
<keyword evidence="2" id="KW-0067">ATP-binding</keyword>
<keyword evidence="3" id="KW-0238">DNA-binding</keyword>
<dbReference type="InterPro" id="IPR007696">
    <property type="entry name" value="DNA_mismatch_repair_MutS_core"/>
</dbReference>
<accession>A0A9D9E2Y1</accession>
<dbReference type="SMART" id="SM00533">
    <property type="entry name" value="MUTSd"/>
    <property type="match status" value="1"/>
</dbReference>
<evidence type="ECO:0000259" key="6">
    <source>
        <dbReference type="SMART" id="SM00534"/>
    </source>
</evidence>
<dbReference type="InterPro" id="IPR027417">
    <property type="entry name" value="P-loop_NTPase"/>
</dbReference>
<feature type="transmembrane region" description="Helical" evidence="4">
    <location>
        <begin position="27"/>
        <end position="48"/>
    </location>
</feature>
<dbReference type="SUPFAM" id="SSF52540">
    <property type="entry name" value="P-loop containing nucleoside triphosphate hydrolases"/>
    <property type="match status" value="1"/>
</dbReference>
<dbReference type="PANTHER" id="PTHR11361:SF99">
    <property type="entry name" value="DNA MISMATCH REPAIR PROTEIN"/>
    <property type="match status" value="1"/>
</dbReference>
<dbReference type="Pfam" id="PF00488">
    <property type="entry name" value="MutS_V"/>
    <property type="match status" value="1"/>
</dbReference>
<keyword evidence="4" id="KW-0472">Membrane</keyword>
<dbReference type="PANTHER" id="PTHR11361">
    <property type="entry name" value="DNA MISMATCH REPAIR PROTEIN MUTS FAMILY MEMBER"/>
    <property type="match status" value="1"/>
</dbReference>
<dbReference type="SUPFAM" id="SSF48334">
    <property type="entry name" value="DNA repair protein MutS, domain III"/>
    <property type="match status" value="1"/>
</dbReference>
<dbReference type="GO" id="GO:0140664">
    <property type="term" value="F:ATP-dependent DNA damage sensor activity"/>
    <property type="evidence" value="ECO:0007669"/>
    <property type="project" value="InterPro"/>
</dbReference>
<dbReference type="Gene3D" id="3.40.50.300">
    <property type="entry name" value="P-loop containing nucleotide triphosphate hydrolases"/>
    <property type="match status" value="1"/>
</dbReference>
<keyword evidence="4" id="KW-0812">Transmembrane</keyword>
<dbReference type="AlphaFoldDB" id="A0A9D9E2Y1"/>
<dbReference type="EMBL" id="JADIMW010000006">
    <property type="protein sequence ID" value="MBO8437413.1"/>
    <property type="molecule type" value="Genomic_DNA"/>
</dbReference>
<comment type="caution">
    <text evidence="7">The sequence shown here is derived from an EMBL/GenBank/DDBJ whole genome shotgun (WGS) entry which is preliminary data.</text>
</comment>
<feature type="domain" description="DNA mismatch repair proteins mutS family" evidence="6">
    <location>
        <begin position="435"/>
        <end position="614"/>
    </location>
</feature>
<reference evidence="7" key="2">
    <citation type="journal article" date="2021" name="PeerJ">
        <title>Extensive microbial diversity within the chicken gut microbiome revealed by metagenomics and culture.</title>
        <authorList>
            <person name="Gilroy R."/>
            <person name="Ravi A."/>
            <person name="Getino M."/>
            <person name="Pursley I."/>
            <person name="Horton D.L."/>
            <person name="Alikhan N.F."/>
            <person name="Baker D."/>
            <person name="Gharbi K."/>
            <person name="Hall N."/>
            <person name="Watson M."/>
            <person name="Adriaenssens E.M."/>
            <person name="Foster-Nyarko E."/>
            <person name="Jarju S."/>
            <person name="Secka A."/>
            <person name="Antonio M."/>
            <person name="Oren A."/>
            <person name="Chaudhuri R.R."/>
            <person name="La Ragione R."/>
            <person name="Hildebrand F."/>
            <person name="Pallen M.J."/>
        </authorList>
    </citation>
    <scope>NUCLEOTIDE SEQUENCE</scope>
    <source>
        <strain evidence="7">G3-4614</strain>
    </source>
</reference>